<dbReference type="Pfam" id="PF13469">
    <property type="entry name" value="Sulfotransfer_3"/>
    <property type="match status" value="1"/>
</dbReference>
<evidence type="ECO:0000313" key="1">
    <source>
        <dbReference type="EMBL" id="CAD5119117.1"/>
    </source>
</evidence>
<dbReference type="PANTHER" id="PTHR36451:SF1">
    <property type="entry name" value="OMEGA-HYDROXY-BETA-DIHYDROMENAQUINONE-9 SULFOTRANSFERASE STF3"/>
    <property type="match status" value="1"/>
</dbReference>
<dbReference type="SUPFAM" id="SSF52540">
    <property type="entry name" value="P-loop containing nucleoside triphosphate hydrolases"/>
    <property type="match status" value="1"/>
</dbReference>
<evidence type="ECO:0000313" key="2">
    <source>
        <dbReference type="Proteomes" id="UP000549394"/>
    </source>
</evidence>
<dbReference type="InterPro" id="IPR052736">
    <property type="entry name" value="Stf3_sulfotransferase"/>
</dbReference>
<keyword evidence="2" id="KW-1185">Reference proteome</keyword>
<dbReference type="AlphaFoldDB" id="A0A7I8VTT1"/>
<name>A0A7I8VTT1_9ANNE</name>
<dbReference type="PANTHER" id="PTHR36451">
    <property type="entry name" value="PAPS-DEPENDENT SULFOTRANSFERASE STF3"/>
    <property type="match status" value="1"/>
</dbReference>
<dbReference type="Proteomes" id="UP000549394">
    <property type="component" value="Unassembled WGS sequence"/>
</dbReference>
<dbReference type="OrthoDB" id="9981851at2759"/>
<protein>
    <submittedName>
        <fullName evidence="1">Uncharacterized protein</fullName>
    </submittedName>
</protein>
<accession>A0A7I8VTT1</accession>
<reference evidence="1 2" key="1">
    <citation type="submission" date="2020-08" db="EMBL/GenBank/DDBJ databases">
        <authorList>
            <person name="Hejnol A."/>
        </authorList>
    </citation>
    <scope>NUCLEOTIDE SEQUENCE [LARGE SCALE GENOMIC DNA]</scope>
</reference>
<gene>
    <name evidence="1" type="ORF">DGYR_LOCUS7402</name>
</gene>
<sequence>MHIIMRSLYICMKFLIDIVGEAYYKIFGCHLFVGSLARLYDNLDENEKKILQEDKFLMENTSLIFKELSKTKMSLFGHIVTFQYLIRCIKNRAKFEDYYKNNRHLIDKVELVKPVFIFTQPRTGSSFLHCLLANDKSWFAPQTWMQMTLSISPSNPFSKFDLNELKKCEKEHHTFRSLNFWNDIKMTHDLDVTDPEDIYFELSCYGFFIQFYSMEGMEEFRHAMDSITTKQWIDIYKKMKRNFKCYMLNYKERRLLAMNHMCLGNLDAICQVFPDSKIITLYRDPIMAINSLLSLVSIMSRIYFPYWRCEFSAMKQPVVDLNVNAIVNYFEIRCRIEESEKKTLESSSRFIDICFNDFVRNPLEQVKKMYSLLEMELNDDTESILSEYIHQQVSHGKLDHKYKISPIDKDYYYTILQEYIHNFNIEMEKE</sequence>
<dbReference type="Gene3D" id="3.40.50.300">
    <property type="entry name" value="P-loop containing nucleotide triphosphate hydrolases"/>
    <property type="match status" value="1"/>
</dbReference>
<proteinExistence type="predicted"/>
<dbReference type="EMBL" id="CAJFCJ010000009">
    <property type="protein sequence ID" value="CAD5119117.1"/>
    <property type="molecule type" value="Genomic_DNA"/>
</dbReference>
<comment type="caution">
    <text evidence="1">The sequence shown here is derived from an EMBL/GenBank/DDBJ whole genome shotgun (WGS) entry which is preliminary data.</text>
</comment>
<dbReference type="InterPro" id="IPR027417">
    <property type="entry name" value="P-loop_NTPase"/>
</dbReference>
<organism evidence="1 2">
    <name type="scientific">Dimorphilus gyrociliatus</name>
    <dbReference type="NCBI Taxonomy" id="2664684"/>
    <lineage>
        <taxon>Eukaryota</taxon>
        <taxon>Metazoa</taxon>
        <taxon>Spiralia</taxon>
        <taxon>Lophotrochozoa</taxon>
        <taxon>Annelida</taxon>
        <taxon>Polychaeta</taxon>
        <taxon>Polychaeta incertae sedis</taxon>
        <taxon>Dinophilidae</taxon>
        <taxon>Dimorphilus</taxon>
    </lineage>
</organism>